<evidence type="ECO:0000256" key="1">
    <source>
        <dbReference type="ARBA" id="ARBA00006817"/>
    </source>
</evidence>
<dbReference type="InterPro" id="IPR000073">
    <property type="entry name" value="AB_hydrolase_1"/>
</dbReference>
<protein>
    <submittedName>
        <fullName evidence="4">Alpha/beta fold hydrolase</fullName>
    </submittedName>
</protein>
<reference evidence="4 5" key="1">
    <citation type="submission" date="2019-07" db="EMBL/GenBank/DDBJ databases">
        <title>Characterization of Brevibacillus brevis HK544, as a potential biocontrol agent.</title>
        <authorList>
            <person name="Kim H."/>
        </authorList>
    </citation>
    <scope>NUCLEOTIDE SEQUENCE [LARGE SCALE GENOMIC DNA]</scope>
    <source>
        <strain evidence="4 5">HK544</strain>
    </source>
</reference>
<evidence type="ECO:0000313" key="5">
    <source>
        <dbReference type="Proteomes" id="UP000317713"/>
    </source>
</evidence>
<dbReference type="Pfam" id="PF12697">
    <property type="entry name" value="Abhydrolase_6"/>
    <property type="match status" value="1"/>
</dbReference>
<proteinExistence type="inferred from homology"/>
<organism evidence="4 5">
    <name type="scientific">Brevibacillus brevis</name>
    <name type="common">Bacillus brevis</name>
    <dbReference type="NCBI Taxonomy" id="1393"/>
    <lineage>
        <taxon>Bacteria</taxon>
        <taxon>Bacillati</taxon>
        <taxon>Bacillota</taxon>
        <taxon>Bacilli</taxon>
        <taxon>Bacillales</taxon>
        <taxon>Paenibacillaceae</taxon>
        <taxon>Brevibacillus</taxon>
    </lineage>
</organism>
<dbReference type="RefSeq" id="WP_144619204.1">
    <property type="nucleotide sequence ID" value="NZ_CP042161.1"/>
</dbReference>
<dbReference type="SUPFAM" id="SSF55961">
    <property type="entry name" value="Bet v1-like"/>
    <property type="match status" value="1"/>
</dbReference>
<dbReference type="GO" id="GO:0046503">
    <property type="term" value="P:glycerolipid catabolic process"/>
    <property type="evidence" value="ECO:0007669"/>
    <property type="project" value="TreeGrafter"/>
</dbReference>
<keyword evidence="4" id="KW-0378">Hydrolase</keyword>
<gene>
    <name evidence="4" type="ORF">FPS98_29030</name>
</gene>
<sequence>MRRPTSVFKDRERRELTIERIVNLSPELAWEGWTQPQHIARWWGPRHWTTTIHEMDVSPGGIWRYSLQSDDGTGEEAFCIAVYQEVCEPSRLVYIDSFVDKDWNIVENSQMHTTVIFEEAVEGTKLRIVTRFASAHELDNAEAMGMIEGFTDAFDRLEEYIETLTGGHMNTFISKDGTKLAYQKQGNGPAIVLVSSAISDHRDAAGLAEQLASHFTVYNYDRRGRGHSFDTAPYAVEREVEDIEALIHEAGGSAYLFGSSSGAVLALEAASQLGSRVQELFLYEPPFIINDSRKPVPTEYVQQLNTLIEADKRSEAVEYFMTEAVGIPTEYLDFMKADPSWKSMESLAHTLAYDGMIMGETQSGKPLPTDRWKVNAPTFIMTGENSGPFFDDAAKALADLLPLAKHQTLAGQDHSAVVMAPDVLAKAIVSRCE</sequence>
<feature type="domain" description="Activator of Hsp90 ATPase homologue 1/2-like C-terminal" evidence="2">
    <location>
        <begin position="24"/>
        <end position="162"/>
    </location>
</feature>
<dbReference type="InterPro" id="IPR023393">
    <property type="entry name" value="START-like_dom_sf"/>
</dbReference>
<dbReference type="InterPro" id="IPR029058">
    <property type="entry name" value="AB_hydrolase_fold"/>
</dbReference>
<dbReference type="Proteomes" id="UP000317713">
    <property type="component" value="Chromosome"/>
</dbReference>
<feature type="domain" description="AB hydrolase-1" evidence="3">
    <location>
        <begin position="204"/>
        <end position="427"/>
    </location>
</feature>
<dbReference type="Gene3D" id="3.40.50.1820">
    <property type="entry name" value="alpha/beta hydrolase"/>
    <property type="match status" value="1"/>
</dbReference>
<dbReference type="Pfam" id="PF08327">
    <property type="entry name" value="AHSA1"/>
    <property type="match status" value="1"/>
</dbReference>
<dbReference type="PANTHER" id="PTHR43433:SF5">
    <property type="entry name" value="AB HYDROLASE-1 DOMAIN-CONTAINING PROTEIN"/>
    <property type="match status" value="1"/>
</dbReference>
<accession>A0A517IFN2</accession>
<name>A0A517IFN2_BREBE</name>
<dbReference type="AlphaFoldDB" id="A0A517IFN2"/>
<evidence type="ECO:0000259" key="2">
    <source>
        <dbReference type="Pfam" id="PF08327"/>
    </source>
</evidence>
<dbReference type="InterPro" id="IPR013538">
    <property type="entry name" value="ASHA1/2-like_C"/>
</dbReference>
<dbReference type="InterPro" id="IPR050471">
    <property type="entry name" value="AB_hydrolase"/>
</dbReference>
<dbReference type="EMBL" id="CP042161">
    <property type="protein sequence ID" value="QDS37697.1"/>
    <property type="molecule type" value="Genomic_DNA"/>
</dbReference>
<dbReference type="Gene3D" id="3.30.530.20">
    <property type="match status" value="1"/>
</dbReference>
<dbReference type="SUPFAM" id="SSF53474">
    <property type="entry name" value="alpha/beta-Hydrolases"/>
    <property type="match status" value="1"/>
</dbReference>
<evidence type="ECO:0000259" key="3">
    <source>
        <dbReference type="Pfam" id="PF12697"/>
    </source>
</evidence>
<dbReference type="CDD" id="cd07814">
    <property type="entry name" value="SRPBCC_CalC_Aha1-like"/>
    <property type="match status" value="1"/>
</dbReference>
<dbReference type="GO" id="GO:0004806">
    <property type="term" value="F:triacylglycerol lipase activity"/>
    <property type="evidence" value="ECO:0007669"/>
    <property type="project" value="TreeGrafter"/>
</dbReference>
<comment type="similarity">
    <text evidence="1">Belongs to the AHA1 family.</text>
</comment>
<dbReference type="PANTHER" id="PTHR43433">
    <property type="entry name" value="HYDROLASE, ALPHA/BETA FOLD FAMILY PROTEIN"/>
    <property type="match status" value="1"/>
</dbReference>
<evidence type="ECO:0000313" key="4">
    <source>
        <dbReference type="EMBL" id="QDS37697.1"/>
    </source>
</evidence>